<dbReference type="EMBL" id="LQYS01000023">
    <property type="protein sequence ID" value="KYD17680.1"/>
    <property type="molecule type" value="Genomic_DNA"/>
</dbReference>
<feature type="transmembrane region" description="Helical" evidence="12">
    <location>
        <begin position="131"/>
        <end position="154"/>
    </location>
</feature>
<dbReference type="InterPro" id="IPR036878">
    <property type="entry name" value="Glu_permease_IIB"/>
</dbReference>
<evidence type="ECO:0000256" key="7">
    <source>
        <dbReference type="ARBA" id="ARBA00022692"/>
    </source>
</evidence>
<evidence type="ECO:0000256" key="5">
    <source>
        <dbReference type="ARBA" id="ARBA00022679"/>
    </source>
</evidence>
<accession>A0A150LZC2</accession>
<comment type="subcellular location">
    <subcellularLocation>
        <location evidence="1">Cell membrane</location>
        <topology evidence="1">Multi-pass membrane protein</topology>
    </subcellularLocation>
</comment>
<keyword evidence="6" id="KW-0598">Phosphotransferase system</keyword>
<evidence type="ECO:0000256" key="11">
    <source>
        <dbReference type="PROSITE-ProRule" id="PRU00421"/>
    </source>
</evidence>
<feature type="domain" description="PTS EIIB type-1" evidence="13">
    <location>
        <begin position="450"/>
        <end position="532"/>
    </location>
</feature>
<dbReference type="PROSITE" id="PS51098">
    <property type="entry name" value="PTS_EIIB_TYPE_1"/>
    <property type="match status" value="1"/>
</dbReference>
<keyword evidence="4" id="KW-0762">Sugar transport</keyword>
<dbReference type="AlphaFoldDB" id="A0A150LZC2"/>
<feature type="active site" description="Phosphocysteine intermediate; for EIIB activity" evidence="11">
    <location>
        <position position="472"/>
    </location>
</feature>
<dbReference type="Pfam" id="PF02378">
    <property type="entry name" value="PTS_EIIC"/>
    <property type="match status" value="1"/>
</dbReference>
<evidence type="ECO:0000256" key="3">
    <source>
        <dbReference type="ARBA" id="ARBA00022475"/>
    </source>
</evidence>
<evidence type="ECO:0000313" key="16">
    <source>
        <dbReference type="Proteomes" id="UP000075455"/>
    </source>
</evidence>
<feature type="transmembrane region" description="Helical" evidence="12">
    <location>
        <begin position="60"/>
        <end position="81"/>
    </location>
</feature>
<dbReference type="InterPro" id="IPR050429">
    <property type="entry name" value="PTS_Glucose_EIICBA"/>
</dbReference>
<evidence type="ECO:0000313" key="15">
    <source>
        <dbReference type="EMBL" id="KYD17680.1"/>
    </source>
</evidence>
<evidence type="ECO:0000256" key="1">
    <source>
        <dbReference type="ARBA" id="ARBA00004651"/>
    </source>
</evidence>
<keyword evidence="7 12" id="KW-0812">Transmembrane</keyword>
<keyword evidence="3" id="KW-1003">Cell membrane</keyword>
<feature type="transmembrane region" description="Helical" evidence="12">
    <location>
        <begin position="276"/>
        <end position="296"/>
    </location>
</feature>
<dbReference type="SUPFAM" id="SSF55604">
    <property type="entry name" value="Glucose permease domain IIB"/>
    <property type="match status" value="1"/>
</dbReference>
<reference evidence="15 16" key="1">
    <citation type="submission" date="2016-01" db="EMBL/GenBank/DDBJ databases">
        <title>Draft Genome Sequences of Seven Thermophilic Sporeformers Isolated from Foods.</title>
        <authorList>
            <person name="Berendsen E.M."/>
            <person name="Wells-Bennik M.H."/>
            <person name="Krawcyk A.O."/>
            <person name="De Jong A."/>
            <person name="Holsappel S."/>
            <person name="Eijlander R.T."/>
            <person name="Kuipers O.P."/>
        </authorList>
    </citation>
    <scope>NUCLEOTIDE SEQUENCE [LARGE SCALE GENOMIC DNA]</scope>
    <source>
        <strain evidence="15 16">B4119</strain>
    </source>
</reference>
<dbReference type="GO" id="GO:0090563">
    <property type="term" value="F:protein-phosphocysteine-sugar phosphotransferase activity"/>
    <property type="evidence" value="ECO:0007669"/>
    <property type="project" value="TreeGrafter"/>
</dbReference>
<feature type="transmembrane region" description="Helical" evidence="12">
    <location>
        <begin position="175"/>
        <end position="195"/>
    </location>
</feature>
<feature type="transmembrane region" description="Helical" evidence="12">
    <location>
        <begin position="201"/>
        <end position="223"/>
    </location>
</feature>
<feature type="transmembrane region" description="Helical" evidence="12">
    <location>
        <begin position="330"/>
        <end position="348"/>
    </location>
</feature>
<feature type="transmembrane region" description="Helical" evidence="12">
    <location>
        <begin position="93"/>
        <end position="111"/>
    </location>
</feature>
<evidence type="ECO:0000256" key="10">
    <source>
        <dbReference type="ARBA" id="ARBA00023136"/>
    </source>
</evidence>
<dbReference type="NCBIfam" id="TIGR02005">
    <property type="entry name" value="PTS-IIBC-alpha"/>
    <property type="match status" value="1"/>
</dbReference>
<keyword evidence="8" id="KW-0418">Kinase</keyword>
<dbReference type="GO" id="GO:0016301">
    <property type="term" value="F:kinase activity"/>
    <property type="evidence" value="ECO:0007669"/>
    <property type="project" value="UniProtKB-KW"/>
</dbReference>
<name>A0A150LZC2_9BACL</name>
<dbReference type="PANTHER" id="PTHR30009">
    <property type="entry name" value="CYTOCHROME C-TYPE SYNTHESIS PROTEIN AND PTS TRANSMEMBRANE COMPONENT"/>
    <property type="match status" value="1"/>
</dbReference>
<keyword evidence="2" id="KW-0813">Transport</keyword>
<comment type="caution">
    <text evidence="15">The sequence shown here is derived from an EMBL/GenBank/DDBJ whole genome shotgun (WGS) entry which is preliminary data.</text>
</comment>
<dbReference type="CDD" id="cd00212">
    <property type="entry name" value="PTS_IIB_glc"/>
    <property type="match status" value="1"/>
</dbReference>
<keyword evidence="9 12" id="KW-1133">Transmembrane helix</keyword>
<sequence>MDMMQKIQRFGAAMFVPVLLFPFAGIVVGLTILFKNPDIMGSIADPNGMWYKFWTVVEEGGWAVFRQMPLLFVIGIPIGLAKKAHARACMEAIVAYLTFNYFINAILTLWGDKFGVDFSQEVGGVSGLTMIAGIKTLDTSIIGAIVISSIVVALHNRFFDTKLPDFLGIFQGSSFVVIIAFLVMLPVALITAYVWPIVQHGIASLQGFLASSGVFGVWLYTFLERILIPTGLHHFIYGPFVFGPAVVEGGIAKYWMEHLQDYATSVHSLKEMFPEGGFALHGMSKIFGIPGIALAMYVTAKPEKRKQVSGLLISAALTAVIAGITEPIEFTFLFVAPWLFAVHAILAATMAAVMYAFGVVGNMGGGLLEIATANWIPLFKYHSTTYLIQWAIGFAFMIIYFFVFRYLILKFNVATPGREADDSSETKLYTKADYKAKKQANQNVSSNSYTVQALQFLDALGGPENIVSVTNCATRLRVSVNDESKVAPDSVFKSAGAHGVVRNGKAIQVIVGLSVPQVREQFEKALEEKGFKTGS</sequence>
<dbReference type="InterPro" id="IPR003352">
    <property type="entry name" value="PTS_EIIC"/>
</dbReference>
<dbReference type="InterPro" id="IPR018113">
    <property type="entry name" value="PTrfase_EIIB_Cys"/>
</dbReference>
<dbReference type="Proteomes" id="UP000075455">
    <property type="component" value="Unassembled WGS sequence"/>
</dbReference>
<evidence type="ECO:0000259" key="13">
    <source>
        <dbReference type="PROSITE" id="PS51098"/>
    </source>
</evidence>
<dbReference type="NCBIfam" id="TIGR00826">
    <property type="entry name" value="EIIB_glc"/>
    <property type="match status" value="1"/>
</dbReference>
<dbReference type="Pfam" id="PF00367">
    <property type="entry name" value="PTS_EIIB"/>
    <property type="match status" value="1"/>
</dbReference>
<evidence type="ECO:0000259" key="14">
    <source>
        <dbReference type="PROSITE" id="PS51103"/>
    </source>
</evidence>
<dbReference type="PATRIC" id="fig|81408.3.peg.2589"/>
<feature type="transmembrane region" description="Helical" evidence="12">
    <location>
        <begin position="388"/>
        <end position="408"/>
    </location>
</feature>
<feature type="transmembrane region" description="Helical" evidence="12">
    <location>
        <begin position="355"/>
        <end position="376"/>
    </location>
</feature>
<dbReference type="GO" id="GO:0009401">
    <property type="term" value="P:phosphoenolpyruvate-dependent sugar phosphotransferase system"/>
    <property type="evidence" value="ECO:0007669"/>
    <property type="project" value="UniProtKB-KW"/>
</dbReference>
<dbReference type="EC" id="2.7.1.69" evidence="15"/>
<dbReference type="GO" id="GO:0008982">
    <property type="term" value="F:protein-N(PI)-phosphohistidine-sugar phosphotransferase activity"/>
    <property type="evidence" value="ECO:0007669"/>
    <property type="project" value="InterPro"/>
</dbReference>
<protein>
    <submittedName>
        <fullName evidence="15">PTS system, maltose and glucose-specific IIC component</fullName>
        <ecNumber evidence="15">2.7.1.69</ecNumber>
    </submittedName>
</protein>
<feature type="transmembrane region" description="Helical" evidence="12">
    <location>
        <begin position="12"/>
        <end position="34"/>
    </location>
</feature>
<dbReference type="Gene3D" id="3.30.1360.60">
    <property type="entry name" value="Glucose permease domain IIB"/>
    <property type="match status" value="1"/>
</dbReference>
<evidence type="ECO:0000256" key="9">
    <source>
        <dbReference type="ARBA" id="ARBA00022989"/>
    </source>
</evidence>
<dbReference type="InterPro" id="IPR001996">
    <property type="entry name" value="PTS_IIB_1"/>
</dbReference>
<organism evidence="15 16">
    <name type="scientific">Saccharococcus caldoxylosilyticus</name>
    <dbReference type="NCBI Taxonomy" id="81408"/>
    <lineage>
        <taxon>Bacteria</taxon>
        <taxon>Bacillati</taxon>
        <taxon>Bacillota</taxon>
        <taxon>Bacilli</taxon>
        <taxon>Bacillales</taxon>
        <taxon>Anoxybacillaceae</taxon>
        <taxon>Saccharococcus</taxon>
    </lineage>
</organism>
<dbReference type="InterPro" id="IPR010975">
    <property type="entry name" value="PTS_IIBC_a_glc"/>
</dbReference>
<keyword evidence="5 15" id="KW-0808">Transferase</keyword>
<dbReference type="InterPro" id="IPR013013">
    <property type="entry name" value="PTS_EIIC_1"/>
</dbReference>
<evidence type="ECO:0000256" key="8">
    <source>
        <dbReference type="ARBA" id="ARBA00022777"/>
    </source>
</evidence>
<dbReference type="STRING" id="81408.B4119_0355"/>
<evidence type="ECO:0000256" key="6">
    <source>
        <dbReference type="ARBA" id="ARBA00022683"/>
    </source>
</evidence>
<evidence type="ECO:0000256" key="2">
    <source>
        <dbReference type="ARBA" id="ARBA00022448"/>
    </source>
</evidence>
<dbReference type="eggNOG" id="COG1263">
    <property type="taxonomic scope" value="Bacteria"/>
</dbReference>
<evidence type="ECO:0000256" key="4">
    <source>
        <dbReference type="ARBA" id="ARBA00022597"/>
    </source>
</evidence>
<evidence type="ECO:0000256" key="12">
    <source>
        <dbReference type="SAM" id="Phobius"/>
    </source>
</evidence>
<keyword evidence="10 12" id="KW-0472">Membrane</keyword>
<proteinExistence type="predicted"/>
<feature type="transmembrane region" description="Helical" evidence="12">
    <location>
        <begin position="235"/>
        <end position="256"/>
    </location>
</feature>
<dbReference type="PROSITE" id="PS51103">
    <property type="entry name" value="PTS_EIIC_TYPE_1"/>
    <property type="match status" value="1"/>
</dbReference>
<feature type="transmembrane region" description="Helical" evidence="12">
    <location>
        <begin position="308"/>
        <end position="324"/>
    </location>
</feature>
<feature type="domain" description="PTS EIIC type-1" evidence="14">
    <location>
        <begin position="1"/>
        <end position="420"/>
    </location>
</feature>
<dbReference type="GO" id="GO:0005886">
    <property type="term" value="C:plasma membrane"/>
    <property type="evidence" value="ECO:0007669"/>
    <property type="project" value="UniProtKB-SubCell"/>
</dbReference>
<dbReference type="eggNOG" id="COG1264">
    <property type="taxonomic scope" value="Bacteria"/>
</dbReference>
<dbReference type="PANTHER" id="PTHR30009:SF12">
    <property type="entry name" value="PHOSPHOTRANSFERASE IIC COMPONENT GLVC"/>
    <property type="match status" value="1"/>
</dbReference>
<dbReference type="PROSITE" id="PS01035">
    <property type="entry name" value="PTS_EIIB_TYPE_1_CYS"/>
    <property type="match status" value="1"/>
</dbReference>
<gene>
    <name evidence="15" type="ORF">B4119_0355</name>
</gene>